<sequence>MIDSHTHVELTAYSRHHWTDVRGLTVRQVLDVVRAEAATSPTGSWIVLQGTFGQELPDRAALDDAAPEHPTAVRWSMHKFQLNGAGLDAAGITHRTVAPPGARIHFESSGRPTGLVEEGWDLLGWEPPAVDALRESIAETARTLFMTKGVTTIHEIAASRTGIAAYRQLAAGDGPMPRMGLALTAAPGHQPLITVDSFAGIGLPVGFGGAKLRLSAVKIFVDGGRDGALRSTLMGDPAHRWGLLSRAPQRLAEEVTAILGAGTQAWIHAIGDLAQEVTVSAIEQAVRAHPGLDHRTRIEHFGNEIYSDARMHRLIAAGGIPAPNPSFVFAEPDDPARRLPAGAVKYGLRTLLSAGAQPPGNSDTAGAQPFACNPWFTMQCMLVRANRNGVIVDGDEAISLDEALRMFTVDAARATFQEHELGSITVGKYADLAVLNKDPHAVPAEQLSTVDAEIVMVGGVVTTREQLAALARQD</sequence>
<keyword evidence="3" id="KW-1185">Reference proteome</keyword>
<dbReference type="Gene3D" id="2.30.40.10">
    <property type="entry name" value="Urease, subunit C, domain 1"/>
    <property type="match status" value="1"/>
</dbReference>
<dbReference type="Pfam" id="PF07969">
    <property type="entry name" value="Amidohydro_3"/>
    <property type="match status" value="1"/>
</dbReference>
<dbReference type="EMBL" id="CP097463">
    <property type="protein sequence ID" value="WAX59294.1"/>
    <property type="molecule type" value="Genomic_DNA"/>
</dbReference>
<dbReference type="InterPro" id="IPR032466">
    <property type="entry name" value="Metal_Hydrolase"/>
</dbReference>
<dbReference type="Gene3D" id="3.20.20.140">
    <property type="entry name" value="Metal-dependent hydrolases"/>
    <property type="match status" value="1"/>
</dbReference>
<name>A0ABY7K7L7_9ACTN</name>
<dbReference type="Proteomes" id="UP001164693">
    <property type="component" value="Chromosome"/>
</dbReference>
<reference evidence="2" key="1">
    <citation type="submission" date="2022-05" db="EMBL/GenBank/DDBJ databases">
        <title>Jatrophihabitans sp. SB3-54 whole genome sequence.</title>
        <authorList>
            <person name="Suh M.K."/>
            <person name="Eom M.K."/>
            <person name="Kim J.S."/>
            <person name="Kim H.S."/>
            <person name="Do H.E."/>
            <person name="Shin Y.K."/>
            <person name="Lee J.-S."/>
        </authorList>
    </citation>
    <scope>NUCLEOTIDE SEQUENCE</scope>
    <source>
        <strain evidence="2">SB3-54</strain>
    </source>
</reference>
<dbReference type="SUPFAM" id="SSF51338">
    <property type="entry name" value="Composite domain of metallo-dependent hydrolases"/>
    <property type="match status" value="1"/>
</dbReference>
<protein>
    <submittedName>
        <fullName evidence="2">Amidohydrolase family protein</fullName>
    </submittedName>
</protein>
<evidence type="ECO:0000313" key="3">
    <source>
        <dbReference type="Proteomes" id="UP001164693"/>
    </source>
</evidence>
<evidence type="ECO:0000313" key="2">
    <source>
        <dbReference type="EMBL" id="WAX59294.1"/>
    </source>
</evidence>
<dbReference type="InterPro" id="IPR013108">
    <property type="entry name" value="Amidohydro_3"/>
</dbReference>
<dbReference type="Gene3D" id="3.10.310.70">
    <property type="match status" value="1"/>
</dbReference>
<proteinExistence type="predicted"/>
<dbReference type="InterPro" id="IPR011059">
    <property type="entry name" value="Metal-dep_hydrolase_composite"/>
</dbReference>
<dbReference type="SUPFAM" id="SSF51556">
    <property type="entry name" value="Metallo-dependent hydrolases"/>
    <property type="match status" value="1"/>
</dbReference>
<accession>A0ABY7K7L7</accession>
<gene>
    <name evidence="2" type="ORF">M6B22_09505</name>
</gene>
<evidence type="ECO:0000259" key="1">
    <source>
        <dbReference type="Pfam" id="PF07969"/>
    </source>
</evidence>
<dbReference type="PANTHER" id="PTHR22642">
    <property type="entry name" value="IMIDAZOLONEPROPIONASE"/>
    <property type="match status" value="1"/>
</dbReference>
<feature type="domain" description="Amidohydrolase 3" evidence="1">
    <location>
        <begin position="1"/>
        <end position="462"/>
    </location>
</feature>
<organism evidence="2 3">
    <name type="scientific">Jatrophihabitans cynanchi</name>
    <dbReference type="NCBI Taxonomy" id="2944128"/>
    <lineage>
        <taxon>Bacteria</taxon>
        <taxon>Bacillati</taxon>
        <taxon>Actinomycetota</taxon>
        <taxon>Actinomycetes</taxon>
        <taxon>Jatrophihabitantales</taxon>
        <taxon>Jatrophihabitantaceae</taxon>
        <taxon>Jatrophihabitans</taxon>
    </lineage>
</organism>
<dbReference type="PANTHER" id="PTHR22642:SF2">
    <property type="entry name" value="PROTEIN LONG AFTER FAR-RED 3"/>
    <property type="match status" value="1"/>
</dbReference>